<name>A0AAN5MH18_MORMO</name>
<protein>
    <submittedName>
        <fullName evidence="1">Uncharacterized protein</fullName>
    </submittedName>
</protein>
<dbReference type="Proteomes" id="UP000865968">
    <property type="component" value="Unassembled WGS sequence"/>
</dbReference>
<evidence type="ECO:0000313" key="1">
    <source>
        <dbReference type="EMBL" id="HAT3810034.1"/>
    </source>
</evidence>
<dbReference type="EMBL" id="DACSWI010000009">
    <property type="protein sequence ID" value="HAT3810034.1"/>
    <property type="molecule type" value="Genomic_DNA"/>
</dbReference>
<accession>A0AAN5MH18</accession>
<comment type="caution">
    <text evidence="1">The sequence shown here is derived from an EMBL/GenBank/DDBJ whole genome shotgun (WGS) entry which is preliminary data.</text>
</comment>
<evidence type="ECO:0000313" key="2">
    <source>
        <dbReference type="Proteomes" id="UP000865968"/>
    </source>
</evidence>
<gene>
    <name evidence="1" type="ORF">I8608_002916</name>
</gene>
<sequence>MALITKNFRVNALVNLFAGAVYHDVTTRNGGDWFPMNVGNKTIEVAIIDGVKGIRMLVDSYLLEALQQQSRTWEPAAVRVLEQCTANGFITGFGREIWQSMINDMGDTLADKGAFHEIH</sequence>
<dbReference type="AlphaFoldDB" id="A0AAN5MH18"/>
<organism evidence="1 2">
    <name type="scientific">Morganella morganii</name>
    <name type="common">Proteus morganii</name>
    <dbReference type="NCBI Taxonomy" id="582"/>
    <lineage>
        <taxon>Bacteria</taxon>
        <taxon>Pseudomonadati</taxon>
        <taxon>Pseudomonadota</taxon>
        <taxon>Gammaproteobacteria</taxon>
        <taxon>Enterobacterales</taxon>
        <taxon>Morganellaceae</taxon>
        <taxon>Morganella</taxon>
    </lineage>
</organism>
<proteinExistence type="predicted"/>
<reference evidence="1" key="2">
    <citation type="submission" date="2020-10" db="EMBL/GenBank/DDBJ databases">
        <authorList>
            <consortium name="NCBI Pathogen Detection Project"/>
        </authorList>
    </citation>
    <scope>NUCLEOTIDE SEQUENCE</scope>
    <source>
        <strain evidence="1">Morganella morganii ARLG-3209</strain>
    </source>
</reference>
<reference evidence="1" key="1">
    <citation type="journal article" date="2018" name="Genome Biol.">
        <title>SKESA: strategic k-mer extension for scrupulous assemblies.</title>
        <authorList>
            <person name="Souvorov A."/>
            <person name="Agarwala R."/>
            <person name="Lipman D.J."/>
        </authorList>
    </citation>
    <scope>NUCLEOTIDE SEQUENCE</scope>
    <source>
        <strain evidence="1">Morganella morganii ARLG-3209</strain>
    </source>
</reference>